<keyword evidence="3" id="KW-0560">Oxidoreductase</keyword>
<protein>
    <submittedName>
        <fullName evidence="4">Acyl-CoA dehydrogenase</fullName>
    </submittedName>
</protein>
<name>A0A3N9XE46_9ACTN</name>
<dbReference type="EMBL" id="QDGB01000371">
    <property type="protein sequence ID" value="RQX11434.1"/>
    <property type="molecule type" value="Genomic_DNA"/>
</dbReference>
<dbReference type="Gene3D" id="1.10.540.10">
    <property type="entry name" value="Acyl-CoA dehydrogenase/oxidase, N-terminal domain"/>
    <property type="match status" value="1"/>
</dbReference>
<evidence type="ECO:0000313" key="4">
    <source>
        <dbReference type="EMBL" id="RQX11434.1"/>
    </source>
</evidence>
<evidence type="ECO:0000313" key="5">
    <source>
        <dbReference type="Proteomes" id="UP000278981"/>
    </source>
</evidence>
<dbReference type="RefSeq" id="WP_124822762.1">
    <property type="nucleotide sequence ID" value="NZ_CP109156.1"/>
</dbReference>
<dbReference type="InterPro" id="IPR037069">
    <property type="entry name" value="AcylCoA_DH/ox_N_sf"/>
</dbReference>
<dbReference type="OrthoDB" id="2986495at2"/>
<dbReference type="InterPro" id="IPR046373">
    <property type="entry name" value="Acyl-CoA_Oxase/DH_mid-dom_sf"/>
</dbReference>
<gene>
    <name evidence="4" type="ORF">DDE19_30855</name>
</gene>
<evidence type="ECO:0000256" key="3">
    <source>
        <dbReference type="ARBA" id="ARBA00023002"/>
    </source>
</evidence>
<reference evidence="4 5" key="1">
    <citation type="submission" date="2018-04" db="EMBL/GenBank/DDBJ databases">
        <title>Micromonosporas from Atacama Desert.</title>
        <authorList>
            <person name="Carro L."/>
            <person name="Klenk H.-P."/>
            <person name="Goodfellow M."/>
        </authorList>
    </citation>
    <scope>NUCLEOTIDE SEQUENCE [LARGE SCALE GENOMIC DNA]</scope>
    <source>
        <strain evidence="4 5">LB19</strain>
    </source>
</reference>
<comment type="caution">
    <text evidence="4">The sequence shown here is derived from an EMBL/GenBank/DDBJ whole genome shotgun (WGS) entry which is preliminary data.</text>
</comment>
<dbReference type="GO" id="GO:0050660">
    <property type="term" value="F:flavin adenine dinucleotide binding"/>
    <property type="evidence" value="ECO:0007669"/>
    <property type="project" value="InterPro"/>
</dbReference>
<organism evidence="4 5">
    <name type="scientific">Micromonospora ureilytica</name>
    <dbReference type="NCBI Taxonomy" id="709868"/>
    <lineage>
        <taxon>Bacteria</taxon>
        <taxon>Bacillati</taxon>
        <taxon>Actinomycetota</taxon>
        <taxon>Actinomycetes</taxon>
        <taxon>Micromonosporales</taxon>
        <taxon>Micromonosporaceae</taxon>
        <taxon>Micromonospora</taxon>
    </lineage>
</organism>
<dbReference type="InterPro" id="IPR009100">
    <property type="entry name" value="AcylCoA_DH/oxidase_NM_dom_sf"/>
</dbReference>
<dbReference type="SUPFAM" id="SSF56645">
    <property type="entry name" value="Acyl-CoA dehydrogenase NM domain-like"/>
    <property type="match status" value="1"/>
</dbReference>
<keyword evidence="1" id="KW-0285">Flavoprotein</keyword>
<dbReference type="PANTHER" id="PTHR43884:SF20">
    <property type="entry name" value="ACYL-COA DEHYDROGENASE FADE28"/>
    <property type="match status" value="1"/>
</dbReference>
<accession>A0A3N9XE46</accession>
<proteinExistence type="predicted"/>
<sequence>MSFLDTERDTCEVLLPGLLKKLGEFPLMELERRGGPGIGLFREAGGPGLVVPKTYHGLGASALQAVRVTRALAAQAPSLAVATTMHQFSVAGLVALARANVGFEWMLLEAVATDRRLVASGFAEGHAGRGILTPTMTARRDGANWRVTGAKRPCSLSASMDLLTASVAVPTEDGGTRLGVVLIPAGSPGITIEPFWASSVLTGAESDAVLLDDVEVHPDLFVYPEIALDGQLDDLQTVGFVWFQLLVTACYLGVASALVERAITRGRGPATDRADVATAVQGAAIMLDGAARSLDDGDGGNDALGRALVVRFAAANAIATAVRGAVDLLGGMAFISSPDVAYLAAASHAVAFHPPSRASVANELTNWLAGQPLVLS</sequence>
<evidence type="ECO:0000256" key="2">
    <source>
        <dbReference type="ARBA" id="ARBA00022827"/>
    </source>
</evidence>
<dbReference type="SUPFAM" id="SSF47203">
    <property type="entry name" value="Acyl-CoA dehydrogenase C-terminal domain-like"/>
    <property type="match status" value="1"/>
</dbReference>
<evidence type="ECO:0000256" key="1">
    <source>
        <dbReference type="ARBA" id="ARBA00022630"/>
    </source>
</evidence>
<keyword evidence="2" id="KW-0274">FAD</keyword>
<dbReference type="GO" id="GO:0003995">
    <property type="term" value="F:acyl-CoA dehydrogenase activity"/>
    <property type="evidence" value="ECO:0007669"/>
    <property type="project" value="TreeGrafter"/>
</dbReference>
<dbReference type="Proteomes" id="UP000278981">
    <property type="component" value="Unassembled WGS sequence"/>
</dbReference>
<dbReference type="PANTHER" id="PTHR43884">
    <property type="entry name" value="ACYL-COA DEHYDROGENASE"/>
    <property type="match status" value="1"/>
</dbReference>
<dbReference type="InterPro" id="IPR036250">
    <property type="entry name" value="AcylCo_DH-like_C"/>
</dbReference>
<dbReference type="Gene3D" id="2.40.110.10">
    <property type="entry name" value="Butyryl-CoA Dehydrogenase, subunit A, domain 2"/>
    <property type="match status" value="1"/>
</dbReference>
<dbReference type="AlphaFoldDB" id="A0A3N9XE46"/>